<dbReference type="Proteomes" id="UP000288805">
    <property type="component" value="Unassembled WGS sequence"/>
</dbReference>
<name>A0A438DQ13_VITVI</name>
<dbReference type="AlphaFoldDB" id="A0A438DQ13"/>
<dbReference type="EMBL" id="QGNW01001534">
    <property type="protein sequence ID" value="RVW37556.1"/>
    <property type="molecule type" value="Genomic_DNA"/>
</dbReference>
<evidence type="ECO:0000313" key="2">
    <source>
        <dbReference type="Proteomes" id="UP000288805"/>
    </source>
</evidence>
<protein>
    <submittedName>
        <fullName evidence="1">Uncharacterized protein</fullName>
    </submittedName>
</protein>
<sequence>MACQHDDVVDGNQILHGFQVQPAGKPPLFPASRTCLVLCDKRSSWVCGVLAGYPDDSFSVSAVSACNRQDHVPRELRPG</sequence>
<reference evidence="1 2" key="1">
    <citation type="journal article" date="2018" name="PLoS Genet.">
        <title>Population sequencing reveals clonal diversity and ancestral inbreeding in the grapevine cultivar Chardonnay.</title>
        <authorList>
            <person name="Roach M.J."/>
            <person name="Johnson D.L."/>
            <person name="Bohlmann J."/>
            <person name="van Vuuren H.J."/>
            <person name="Jones S.J."/>
            <person name="Pretorius I.S."/>
            <person name="Schmidt S.A."/>
            <person name="Borneman A.R."/>
        </authorList>
    </citation>
    <scope>NUCLEOTIDE SEQUENCE [LARGE SCALE GENOMIC DNA]</scope>
    <source>
        <strain evidence="2">cv. Chardonnay</strain>
        <tissue evidence="1">Leaf</tissue>
    </source>
</reference>
<proteinExistence type="predicted"/>
<comment type="caution">
    <text evidence="1">The sequence shown here is derived from an EMBL/GenBank/DDBJ whole genome shotgun (WGS) entry which is preliminary data.</text>
</comment>
<accession>A0A438DQ13</accession>
<evidence type="ECO:0000313" key="1">
    <source>
        <dbReference type="EMBL" id="RVW37556.1"/>
    </source>
</evidence>
<organism evidence="1 2">
    <name type="scientific">Vitis vinifera</name>
    <name type="common">Grape</name>
    <dbReference type="NCBI Taxonomy" id="29760"/>
    <lineage>
        <taxon>Eukaryota</taxon>
        <taxon>Viridiplantae</taxon>
        <taxon>Streptophyta</taxon>
        <taxon>Embryophyta</taxon>
        <taxon>Tracheophyta</taxon>
        <taxon>Spermatophyta</taxon>
        <taxon>Magnoliopsida</taxon>
        <taxon>eudicotyledons</taxon>
        <taxon>Gunneridae</taxon>
        <taxon>Pentapetalae</taxon>
        <taxon>rosids</taxon>
        <taxon>Vitales</taxon>
        <taxon>Vitaceae</taxon>
        <taxon>Viteae</taxon>
        <taxon>Vitis</taxon>
    </lineage>
</organism>
<gene>
    <name evidence="1" type="ORF">CK203_073920</name>
</gene>